<protein>
    <recommendedName>
        <fullName evidence="4">ABC transporter permease</fullName>
    </recommendedName>
</protein>
<reference evidence="2 3" key="1">
    <citation type="journal article" date="2015" name="Genome Announc.">
        <title>Expanding the biotechnology potential of lactobacilli through comparative genomics of 213 strains and associated genera.</title>
        <authorList>
            <person name="Sun Z."/>
            <person name="Harris H.M."/>
            <person name="McCann A."/>
            <person name="Guo C."/>
            <person name="Argimon S."/>
            <person name="Zhang W."/>
            <person name="Yang X."/>
            <person name="Jeffery I.B."/>
            <person name="Cooney J.C."/>
            <person name="Kagawa T.F."/>
            <person name="Liu W."/>
            <person name="Song Y."/>
            <person name="Salvetti E."/>
            <person name="Wrobel A."/>
            <person name="Rasinkangas P."/>
            <person name="Parkhill J."/>
            <person name="Rea M.C."/>
            <person name="O'Sullivan O."/>
            <person name="Ritari J."/>
            <person name="Douillard F.P."/>
            <person name="Paul Ross R."/>
            <person name="Yang R."/>
            <person name="Briner A.E."/>
            <person name="Felis G.E."/>
            <person name="de Vos W.M."/>
            <person name="Barrangou R."/>
            <person name="Klaenhammer T.R."/>
            <person name="Caufield P.W."/>
            <person name="Cui Y."/>
            <person name="Zhang H."/>
            <person name="O'Toole P.W."/>
        </authorList>
    </citation>
    <scope>NUCLEOTIDE SEQUENCE [LARGE SCALE GENOMIC DNA]</scope>
    <source>
        <strain evidence="2 3">DSM 16045</strain>
    </source>
</reference>
<organism evidence="2 3">
    <name type="scientific">Limosilactobacillus gastricus DSM 16045</name>
    <dbReference type="NCBI Taxonomy" id="1423749"/>
    <lineage>
        <taxon>Bacteria</taxon>
        <taxon>Bacillati</taxon>
        <taxon>Bacillota</taxon>
        <taxon>Bacilli</taxon>
        <taxon>Lactobacillales</taxon>
        <taxon>Lactobacillaceae</taxon>
        <taxon>Limosilactobacillus</taxon>
    </lineage>
</organism>
<dbReference type="PATRIC" id="fig|1423749.3.peg.1151"/>
<sequence>MQHKGFSLKDIILLALIGIVFGVIFVGAGYLYNIIMLALTPVGFGPAAEDITIGLWCMAGPLAGFLLRRPGAAFLGEVIGAVVEMLIGDQWGAANLLSGAVQGLGSELGFAFTGYKIYNWLTAILTTLTTCAVTFVWDWFKSGYDAFKPSTVITLLIIRIICMFIIDGVLVKLISNLLERSQVLKAR</sequence>
<gene>
    <name evidence="2" type="ORF">FC60_GL001128</name>
</gene>
<feature type="transmembrane region" description="Helical" evidence="1">
    <location>
        <begin position="12"/>
        <end position="39"/>
    </location>
</feature>
<evidence type="ECO:0000256" key="1">
    <source>
        <dbReference type="SAM" id="Phobius"/>
    </source>
</evidence>
<evidence type="ECO:0000313" key="3">
    <source>
        <dbReference type="Proteomes" id="UP000051739"/>
    </source>
</evidence>
<name>A0A0R1VK63_9LACO</name>
<dbReference type="InterPro" id="IPR017195">
    <property type="entry name" value="ABC_thiamin-permease_prd"/>
</dbReference>
<evidence type="ECO:0000313" key="2">
    <source>
        <dbReference type="EMBL" id="KRM03347.1"/>
    </source>
</evidence>
<keyword evidence="1" id="KW-0472">Membrane</keyword>
<accession>A0A0R1VK63</accession>
<dbReference type="Pfam" id="PF09819">
    <property type="entry name" value="ABC_cobalt"/>
    <property type="match status" value="1"/>
</dbReference>
<feature type="transmembrane region" description="Helical" evidence="1">
    <location>
        <begin position="51"/>
        <end position="67"/>
    </location>
</feature>
<keyword evidence="1" id="KW-1133">Transmembrane helix</keyword>
<evidence type="ECO:0008006" key="4">
    <source>
        <dbReference type="Google" id="ProtNLM"/>
    </source>
</evidence>
<dbReference type="Proteomes" id="UP000051739">
    <property type="component" value="Unassembled WGS sequence"/>
</dbReference>
<feature type="transmembrane region" description="Helical" evidence="1">
    <location>
        <begin position="152"/>
        <end position="174"/>
    </location>
</feature>
<comment type="caution">
    <text evidence="2">The sequence shown here is derived from an EMBL/GenBank/DDBJ whole genome shotgun (WGS) entry which is preliminary data.</text>
</comment>
<dbReference type="EMBL" id="AZFN01000003">
    <property type="protein sequence ID" value="KRM03347.1"/>
    <property type="molecule type" value="Genomic_DNA"/>
</dbReference>
<dbReference type="AlphaFoldDB" id="A0A0R1VK63"/>
<dbReference type="RefSeq" id="WP_007121784.1">
    <property type="nucleotide sequence ID" value="NZ_AZFN01000003.1"/>
</dbReference>
<dbReference type="PIRSF" id="PIRSF037394">
    <property type="entry name" value="ABC_thiamine-permease_YkoE_prd"/>
    <property type="match status" value="1"/>
</dbReference>
<proteinExistence type="predicted"/>
<keyword evidence="3" id="KW-1185">Reference proteome</keyword>
<feature type="transmembrane region" description="Helical" evidence="1">
    <location>
        <begin position="117"/>
        <end position="140"/>
    </location>
</feature>
<keyword evidence="1" id="KW-0812">Transmembrane</keyword>